<dbReference type="RefSeq" id="WP_381825659.1">
    <property type="nucleotide sequence ID" value="NZ_JBHTCF010000001.1"/>
</dbReference>
<gene>
    <name evidence="6" type="ORF">ACFQVC_01865</name>
</gene>
<evidence type="ECO:0000313" key="6">
    <source>
        <dbReference type="EMBL" id="MFC7302964.1"/>
    </source>
</evidence>
<dbReference type="PANTHER" id="PTHR46796:SF15">
    <property type="entry name" value="BLL1074 PROTEIN"/>
    <property type="match status" value="1"/>
</dbReference>
<comment type="caution">
    <text evidence="6">The sequence shown here is derived from an EMBL/GenBank/DDBJ whole genome shotgun (WGS) entry which is preliminary data.</text>
</comment>
<keyword evidence="3" id="KW-0804">Transcription</keyword>
<keyword evidence="1" id="KW-0805">Transcription regulation</keyword>
<feature type="region of interest" description="Disordered" evidence="4">
    <location>
        <begin position="1"/>
        <end position="34"/>
    </location>
</feature>
<dbReference type="PANTHER" id="PTHR46796">
    <property type="entry name" value="HTH-TYPE TRANSCRIPTIONAL ACTIVATOR RHAS-RELATED"/>
    <property type="match status" value="1"/>
</dbReference>
<feature type="compositionally biased region" description="Basic and acidic residues" evidence="4">
    <location>
        <begin position="1"/>
        <end position="25"/>
    </location>
</feature>
<sequence>MAIRTTDREHEHGRAGERAHERAHEPTPVTDEESLEFVRASALTSGTSLTSGAGPAGGAAANGGVVSAVGYRVAGQRPGVHLGLPSPFLTLVFSLDGPVCTGVTPRQALGDDAVRTDIVVGGLHQSPAYVEQPEHQAGIQLAVHPLAARALLGLPAAELTGEIVVSGTDVLGAAGAEVRERMLEQDGWEERFATLSGYLRARAAAAEDAAGVRPEIAEAWAWLVRHRGAGTLSGLAAHVALSPRRLTTLFRAETGLSPKQAAGLMRFEHAKTTVVRGVARGAVPELARVAVDCGYYDHSHLVRDFRRYTGLSPTGWLAEECRNIQAGGHMNGEE</sequence>
<accession>A0ABW2JAD5</accession>
<dbReference type="InterPro" id="IPR050204">
    <property type="entry name" value="AraC_XylS_family_regulators"/>
</dbReference>
<dbReference type="Pfam" id="PF12833">
    <property type="entry name" value="HTH_18"/>
    <property type="match status" value="1"/>
</dbReference>
<dbReference type="InterPro" id="IPR009057">
    <property type="entry name" value="Homeodomain-like_sf"/>
</dbReference>
<reference evidence="7" key="1">
    <citation type="journal article" date="2019" name="Int. J. Syst. Evol. Microbiol.">
        <title>The Global Catalogue of Microorganisms (GCM) 10K type strain sequencing project: providing services to taxonomists for standard genome sequencing and annotation.</title>
        <authorList>
            <consortium name="The Broad Institute Genomics Platform"/>
            <consortium name="The Broad Institute Genome Sequencing Center for Infectious Disease"/>
            <person name="Wu L."/>
            <person name="Ma J."/>
        </authorList>
    </citation>
    <scope>NUCLEOTIDE SEQUENCE [LARGE SCALE GENOMIC DNA]</scope>
    <source>
        <strain evidence="7">SYNS20</strain>
    </source>
</reference>
<evidence type="ECO:0000256" key="3">
    <source>
        <dbReference type="ARBA" id="ARBA00023163"/>
    </source>
</evidence>
<dbReference type="Proteomes" id="UP001596523">
    <property type="component" value="Unassembled WGS sequence"/>
</dbReference>
<evidence type="ECO:0000313" key="7">
    <source>
        <dbReference type="Proteomes" id="UP001596523"/>
    </source>
</evidence>
<dbReference type="SMART" id="SM00342">
    <property type="entry name" value="HTH_ARAC"/>
    <property type="match status" value="1"/>
</dbReference>
<proteinExistence type="predicted"/>
<dbReference type="Gene3D" id="1.10.10.60">
    <property type="entry name" value="Homeodomain-like"/>
    <property type="match status" value="1"/>
</dbReference>
<dbReference type="PROSITE" id="PS01124">
    <property type="entry name" value="HTH_ARAC_FAMILY_2"/>
    <property type="match status" value="1"/>
</dbReference>
<evidence type="ECO:0000256" key="4">
    <source>
        <dbReference type="SAM" id="MobiDB-lite"/>
    </source>
</evidence>
<keyword evidence="7" id="KW-1185">Reference proteome</keyword>
<feature type="domain" description="HTH araC/xylS-type" evidence="5">
    <location>
        <begin position="231"/>
        <end position="319"/>
    </location>
</feature>
<evidence type="ECO:0000256" key="1">
    <source>
        <dbReference type="ARBA" id="ARBA00023015"/>
    </source>
</evidence>
<evidence type="ECO:0000259" key="5">
    <source>
        <dbReference type="PROSITE" id="PS01124"/>
    </source>
</evidence>
<protein>
    <submittedName>
        <fullName evidence="6">Helix-turn-helix domain-containing protein</fullName>
    </submittedName>
</protein>
<organism evidence="6 7">
    <name type="scientific">Streptomyces monticola</name>
    <dbReference type="NCBI Taxonomy" id="2666263"/>
    <lineage>
        <taxon>Bacteria</taxon>
        <taxon>Bacillati</taxon>
        <taxon>Actinomycetota</taxon>
        <taxon>Actinomycetes</taxon>
        <taxon>Kitasatosporales</taxon>
        <taxon>Streptomycetaceae</taxon>
        <taxon>Streptomyces</taxon>
    </lineage>
</organism>
<evidence type="ECO:0000256" key="2">
    <source>
        <dbReference type="ARBA" id="ARBA00023125"/>
    </source>
</evidence>
<dbReference type="InterPro" id="IPR018060">
    <property type="entry name" value="HTH_AraC"/>
</dbReference>
<dbReference type="EMBL" id="JBHTCF010000001">
    <property type="protein sequence ID" value="MFC7302964.1"/>
    <property type="molecule type" value="Genomic_DNA"/>
</dbReference>
<keyword evidence="2" id="KW-0238">DNA-binding</keyword>
<name>A0ABW2JAD5_9ACTN</name>
<dbReference type="SUPFAM" id="SSF46689">
    <property type="entry name" value="Homeodomain-like"/>
    <property type="match status" value="1"/>
</dbReference>